<dbReference type="PANTHER" id="PTHR36180">
    <property type="entry name" value="DNA-BINDING PROTEIN-RELATED-RELATED"/>
    <property type="match status" value="1"/>
</dbReference>
<comment type="caution">
    <text evidence="2">The sequence shown here is derived from an EMBL/GenBank/DDBJ whole genome shotgun (WGS) entry which is preliminary data.</text>
</comment>
<organism evidence="2 3">
    <name type="scientific">Parachitinimonas caeni</name>
    <dbReference type="NCBI Taxonomy" id="3031301"/>
    <lineage>
        <taxon>Bacteria</taxon>
        <taxon>Pseudomonadati</taxon>
        <taxon>Pseudomonadota</taxon>
        <taxon>Betaproteobacteria</taxon>
        <taxon>Neisseriales</taxon>
        <taxon>Chitinibacteraceae</taxon>
        <taxon>Parachitinimonas</taxon>
    </lineage>
</organism>
<name>A0ABT7DVP7_9NEIS</name>
<accession>A0ABT7DVP7</accession>
<dbReference type="EMBL" id="JARRAF010000008">
    <property type="protein sequence ID" value="MDK2124129.1"/>
    <property type="molecule type" value="Genomic_DNA"/>
</dbReference>
<reference evidence="2" key="1">
    <citation type="submission" date="2023-03" db="EMBL/GenBank/DDBJ databases">
        <title>Chitinimonas shenzhenensis gen. nov., sp. nov., a novel member of family Burkholderiaceae isolated from activated sludge collected in Shen Zhen, China.</title>
        <authorList>
            <person name="Wang X."/>
        </authorList>
    </citation>
    <scope>NUCLEOTIDE SEQUENCE</scope>
    <source>
        <strain evidence="2">DQS-5</strain>
    </source>
</reference>
<evidence type="ECO:0000259" key="1">
    <source>
        <dbReference type="PROSITE" id="PS51750"/>
    </source>
</evidence>
<dbReference type="Proteomes" id="UP001172778">
    <property type="component" value="Unassembled WGS sequence"/>
</dbReference>
<evidence type="ECO:0000313" key="3">
    <source>
        <dbReference type="Proteomes" id="UP001172778"/>
    </source>
</evidence>
<dbReference type="SMART" id="SM01040">
    <property type="entry name" value="Bro-N"/>
    <property type="match status" value="1"/>
</dbReference>
<dbReference type="Pfam" id="PF02498">
    <property type="entry name" value="Bro-N"/>
    <property type="match status" value="1"/>
</dbReference>
<dbReference type="PROSITE" id="PS51750">
    <property type="entry name" value="BRO_N"/>
    <property type="match status" value="1"/>
</dbReference>
<sequence length="290" mass="33100">MTVLKHPTAPLNKWHIQQITGGQVMASQSSVVASNDVPSIDTFNFDSLSVRTFNKAGEIWFVAADVCAALDINNPSQAISRLDEDERSALITNEVRSKNGVAQRREVTVINESGLYSLILTSRKPEAKRFKRWVTHEVLPAIRKTGSYHHTADFEDRPLGEVGEYIVRSHGQFIACYITRHGEVSRAVNGMVRQHFNVRHASELTTAQLPELLSLLETWGDHAYRLWRVLFQLETTALKQPRKPYRELYPAWLVAEMEKIAVPDHQDCVKHTVRKELPDWARCRLQRHAS</sequence>
<dbReference type="PANTHER" id="PTHR36180:SF2">
    <property type="entry name" value="BRO FAMILY PROTEIN"/>
    <property type="match status" value="1"/>
</dbReference>
<dbReference type="InterPro" id="IPR003497">
    <property type="entry name" value="BRO_N_domain"/>
</dbReference>
<protein>
    <submittedName>
        <fullName evidence="2">Bro-N domain-containing protein</fullName>
    </submittedName>
</protein>
<keyword evidence="3" id="KW-1185">Reference proteome</keyword>
<proteinExistence type="predicted"/>
<gene>
    <name evidence="2" type="ORF">PZA18_08725</name>
</gene>
<evidence type="ECO:0000313" key="2">
    <source>
        <dbReference type="EMBL" id="MDK2124129.1"/>
    </source>
</evidence>
<feature type="domain" description="Bro-N" evidence="1">
    <location>
        <begin position="37"/>
        <end position="146"/>
    </location>
</feature>
<dbReference type="RefSeq" id="WP_284100439.1">
    <property type="nucleotide sequence ID" value="NZ_JARRAF010000008.1"/>
</dbReference>